<accession>A0A089LSP6</accession>
<name>A0A089LSP6_9BACL</name>
<feature type="transmembrane region" description="Helical" evidence="1">
    <location>
        <begin position="200"/>
        <end position="217"/>
    </location>
</feature>
<dbReference type="STRING" id="169760.PSTEL_03030"/>
<gene>
    <name evidence="2" type="ORF">PSTEL_03030</name>
</gene>
<keyword evidence="1" id="KW-0812">Transmembrane</keyword>
<feature type="transmembrane region" description="Helical" evidence="1">
    <location>
        <begin position="99"/>
        <end position="121"/>
    </location>
</feature>
<organism evidence="2 3">
    <name type="scientific">Paenibacillus stellifer</name>
    <dbReference type="NCBI Taxonomy" id="169760"/>
    <lineage>
        <taxon>Bacteria</taxon>
        <taxon>Bacillati</taxon>
        <taxon>Bacillota</taxon>
        <taxon>Bacilli</taxon>
        <taxon>Bacillales</taxon>
        <taxon>Paenibacillaceae</taxon>
        <taxon>Paenibacillus</taxon>
    </lineage>
</organism>
<dbReference type="KEGG" id="pste:PSTEL_03030"/>
<feature type="transmembrane region" description="Helical" evidence="1">
    <location>
        <begin position="160"/>
        <end position="177"/>
    </location>
</feature>
<feature type="transmembrane region" description="Helical" evidence="1">
    <location>
        <begin position="34"/>
        <end position="55"/>
    </location>
</feature>
<sequence>MSGPDITRLPGRRTGGGALLVPLALRNLRLLASYNWLAALLMLAVMAAVSNAAFMGPGEAGLYGERYASLTGLLLLPPLAMLDAGGIGETLLAKRRSHAVTFLLRWLLTAGYAGLLLAVFFELLRFMGADFALPLAAGVWITTVALGSFGLLLAVLFRHLAGGFIAAFAWYLIDWMSKGKYTGPFYLFSIQKGAWNDDKLWLLGLALCCAAVTAWLLPRSLGTEDYR</sequence>
<keyword evidence="1" id="KW-0472">Membrane</keyword>
<dbReference type="RefSeq" id="WP_038693381.1">
    <property type="nucleotide sequence ID" value="NZ_CP009286.1"/>
</dbReference>
<evidence type="ECO:0000256" key="1">
    <source>
        <dbReference type="SAM" id="Phobius"/>
    </source>
</evidence>
<dbReference type="AlphaFoldDB" id="A0A089LSP6"/>
<proteinExistence type="predicted"/>
<keyword evidence="1" id="KW-1133">Transmembrane helix</keyword>
<dbReference type="HOGENOM" id="CLU_1218801_0_0_9"/>
<evidence type="ECO:0000313" key="3">
    <source>
        <dbReference type="Proteomes" id="UP000029507"/>
    </source>
</evidence>
<dbReference type="Proteomes" id="UP000029507">
    <property type="component" value="Chromosome"/>
</dbReference>
<dbReference type="OrthoDB" id="2651319at2"/>
<keyword evidence="3" id="KW-1185">Reference proteome</keyword>
<dbReference type="EMBL" id="CP009286">
    <property type="protein sequence ID" value="AIQ62243.1"/>
    <property type="molecule type" value="Genomic_DNA"/>
</dbReference>
<feature type="transmembrane region" description="Helical" evidence="1">
    <location>
        <begin position="67"/>
        <end position="87"/>
    </location>
</feature>
<protein>
    <submittedName>
        <fullName evidence="2">Uncharacterized protein</fullName>
    </submittedName>
</protein>
<evidence type="ECO:0000313" key="2">
    <source>
        <dbReference type="EMBL" id="AIQ62243.1"/>
    </source>
</evidence>
<feature type="transmembrane region" description="Helical" evidence="1">
    <location>
        <begin position="133"/>
        <end position="153"/>
    </location>
</feature>
<reference evidence="2 3" key="1">
    <citation type="submission" date="2014-08" db="EMBL/GenBank/DDBJ databases">
        <title>Comparative genomics of the Paenibacillus odorifer group.</title>
        <authorList>
            <person name="den Bakker H.C."/>
            <person name="Tsai Y.-C."/>
            <person name="Martin N."/>
            <person name="Korlach J."/>
            <person name="Wiedmann M."/>
        </authorList>
    </citation>
    <scope>NUCLEOTIDE SEQUENCE [LARGE SCALE GENOMIC DNA]</scope>
    <source>
        <strain evidence="2 3">DSM 14472</strain>
    </source>
</reference>